<dbReference type="Proteomes" id="UP000799640">
    <property type="component" value="Unassembled WGS sequence"/>
</dbReference>
<dbReference type="EMBL" id="ML996712">
    <property type="protein sequence ID" value="KAF2395683.1"/>
    <property type="molecule type" value="Genomic_DNA"/>
</dbReference>
<dbReference type="GO" id="GO:0043531">
    <property type="term" value="F:ADP binding"/>
    <property type="evidence" value="ECO:0007669"/>
    <property type="project" value="InterPro"/>
</dbReference>
<dbReference type="PANTHER" id="PTHR46082">
    <property type="entry name" value="ATP/GTP-BINDING PROTEIN-RELATED"/>
    <property type="match status" value="1"/>
</dbReference>
<feature type="non-terminal residue" evidence="2">
    <location>
        <position position="1"/>
    </location>
</feature>
<evidence type="ECO:0000256" key="1">
    <source>
        <dbReference type="PROSITE-ProRule" id="PRU00339"/>
    </source>
</evidence>
<dbReference type="AlphaFoldDB" id="A0A6G1HHZ4"/>
<dbReference type="InterPro" id="IPR053137">
    <property type="entry name" value="NLR-like"/>
</dbReference>
<evidence type="ECO:0000313" key="3">
    <source>
        <dbReference type="Proteomes" id="UP000799640"/>
    </source>
</evidence>
<organism evidence="2 3">
    <name type="scientific">Trichodelitschia bisporula</name>
    <dbReference type="NCBI Taxonomy" id="703511"/>
    <lineage>
        <taxon>Eukaryota</taxon>
        <taxon>Fungi</taxon>
        <taxon>Dikarya</taxon>
        <taxon>Ascomycota</taxon>
        <taxon>Pezizomycotina</taxon>
        <taxon>Dothideomycetes</taxon>
        <taxon>Dothideomycetes incertae sedis</taxon>
        <taxon>Phaeotrichales</taxon>
        <taxon>Phaeotrichaceae</taxon>
        <taxon>Trichodelitschia</taxon>
    </lineage>
</organism>
<dbReference type="InterPro" id="IPR011990">
    <property type="entry name" value="TPR-like_helical_dom_sf"/>
</dbReference>
<feature type="repeat" description="TPR" evidence="1">
    <location>
        <begin position="385"/>
        <end position="418"/>
    </location>
</feature>
<dbReference type="OrthoDB" id="1658288at2759"/>
<dbReference type="PROSITE" id="PS50005">
    <property type="entry name" value="TPR"/>
    <property type="match status" value="1"/>
</dbReference>
<feature type="non-terminal residue" evidence="2">
    <location>
        <position position="449"/>
    </location>
</feature>
<dbReference type="PANTHER" id="PTHR46082:SF6">
    <property type="entry name" value="AAA+ ATPASE DOMAIN-CONTAINING PROTEIN-RELATED"/>
    <property type="match status" value="1"/>
</dbReference>
<reference evidence="2" key="1">
    <citation type="journal article" date="2020" name="Stud. Mycol.">
        <title>101 Dothideomycetes genomes: a test case for predicting lifestyles and emergence of pathogens.</title>
        <authorList>
            <person name="Haridas S."/>
            <person name="Albert R."/>
            <person name="Binder M."/>
            <person name="Bloem J."/>
            <person name="Labutti K."/>
            <person name="Salamov A."/>
            <person name="Andreopoulos B."/>
            <person name="Baker S."/>
            <person name="Barry K."/>
            <person name="Bills G."/>
            <person name="Bluhm B."/>
            <person name="Cannon C."/>
            <person name="Castanera R."/>
            <person name="Culley D."/>
            <person name="Daum C."/>
            <person name="Ezra D."/>
            <person name="Gonzalez J."/>
            <person name="Henrissat B."/>
            <person name="Kuo A."/>
            <person name="Liang C."/>
            <person name="Lipzen A."/>
            <person name="Lutzoni F."/>
            <person name="Magnuson J."/>
            <person name="Mondo S."/>
            <person name="Nolan M."/>
            <person name="Ohm R."/>
            <person name="Pangilinan J."/>
            <person name="Park H.-J."/>
            <person name="Ramirez L."/>
            <person name="Alfaro M."/>
            <person name="Sun H."/>
            <person name="Tritt A."/>
            <person name="Yoshinaga Y."/>
            <person name="Zwiers L.-H."/>
            <person name="Turgeon B."/>
            <person name="Goodwin S."/>
            <person name="Spatafora J."/>
            <person name="Crous P."/>
            <person name="Grigoriev I."/>
        </authorList>
    </citation>
    <scope>NUCLEOTIDE SEQUENCE</scope>
    <source>
        <strain evidence="2">CBS 262.69</strain>
    </source>
</reference>
<gene>
    <name evidence="2" type="ORF">EJ06DRAFT_267661</name>
</gene>
<dbReference type="Pfam" id="PF13424">
    <property type="entry name" value="TPR_12"/>
    <property type="match status" value="1"/>
</dbReference>
<dbReference type="SUPFAM" id="SSF52540">
    <property type="entry name" value="P-loop containing nucleoside triphosphate hydrolases"/>
    <property type="match status" value="1"/>
</dbReference>
<keyword evidence="1" id="KW-0802">TPR repeat</keyword>
<protein>
    <submittedName>
        <fullName evidence="2">Uncharacterized protein</fullName>
    </submittedName>
</protein>
<evidence type="ECO:0000313" key="2">
    <source>
        <dbReference type="EMBL" id="KAF2395683.1"/>
    </source>
</evidence>
<accession>A0A6G1HHZ4</accession>
<sequence length="449" mass="50941">HPQCSVFWVSAVSAATFTQDCSSIARELSILSEKEKDKDVKDLVKEYLSGGRAGRWLLIIDNVDDANIFSLSPDQSKHVAHFLPASPNGQVLCTTRTRHIATDLTRNGIIQLNQMSKEDSLDFLRNSLSEEKLLCSASITDELLTELEFIPLAIAQAAAYITKNPVSISEYLELLRNTHEDMSELMSAEFTDLTRPQSTSNAIANTWILSFEKIRQTDQTAADLLAFVSYVEPKAIPRSMLPPVPMKTRLVSAIGTLLGYAFFTKRDDNMYDMHRLVQKATKIWLDKHPLVKEEARKKAVKHLADVFPDAQDIYDNMPMCREYLPHALKIAQSAQGEDLASHYTLCKLLGRFFMCDGRLRECIYWYEQVFKWRKENSGEDDAATLDSEYDLGSAYRRDGRIGEAIELFERIVAIRSKMLREDHSDRLSSQHELASAYLEDGRIGEAIEL</sequence>
<name>A0A6G1HHZ4_9PEZI</name>
<proteinExistence type="predicted"/>
<dbReference type="InterPro" id="IPR027417">
    <property type="entry name" value="P-loop_NTPase"/>
</dbReference>
<dbReference type="Gene3D" id="1.25.40.10">
    <property type="entry name" value="Tetratricopeptide repeat domain"/>
    <property type="match status" value="1"/>
</dbReference>
<dbReference type="InterPro" id="IPR019734">
    <property type="entry name" value="TPR_rpt"/>
</dbReference>
<keyword evidence="3" id="KW-1185">Reference proteome</keyword>
<dbReference type="Gene3D" id="3.40.50.300">
    <property type="entry name" value="P-loop containing nucleotide triphosphate hydrolases"/>
    <property type="match status" value="1"/>
</dbReference>
<dbReference type="SUPFAM" id="SSF48452">
    <property type="entry name" value="TPR-like"/>
    <property type="match status" value="1"/>
</dbReference>